<accession>A0A8B8EZZ3</accession>
<dbReference type="PANTHER" id="PTHR21724:SF109">
    <property type="entry name" value="SHKT DOMAIN-CONTAINING PROTEIN"/>
    <property type="match status" value="1"/>
</dbReference>
<dbReference type="PANTHER" id="PTHR21724">
    <property type="entry name" value="SHKT DOMAIN-CONTAINING PROTEIN"/>
    <property type="match status" value="1"/>
</dbReference>
<feature type="signal peptide" evidence="2">
    <location>
        <begin position="1"/>
        <end position="20"/>
    </location>
</feature>
<sequence>MFPRFLLMLFYFQILQRVRGSFPSTVHPVVKDGKRSHDPIHIYMQQPPPTMNPYTYTPSHTTPFLFWITSTSKTTTAASNGLLTPTTQSTLSQLQEIGTTRPPIPPTRDSGCQDNPSVNCSLYNSAVICDLQGTYYVWARKNCRLHCGFCHKVCRDDPDVNCNLFNPTALCSPDGGYHEWASIKCPAFCGLCPHETHTFLSTTKISSTEPLKACKDSLDCRVYNSTLICSKTSIYYPWSQLHCPSFCGFCHAPTRIVPCRDRLTNCDEYSSDLCINPLYRLWREENCRKYCGVCTGSDVEIDYSSVLG</sequence>
<proteinExistence type="predicted"/>
<evidence type="ECO:0000256" key="1">
    <source>
        <dbReference type="PROSITE-ProRule" id="PRU01005"/>
    </source>
</evidence>
<name>A0A8B8EZZ3_CRAVI</name>
<dbReference type="AlphaFoldDB" id="A0A8B8EZZ3"/>
<comment type="caution">
    <text evidence="1">Lacks conserved residue(s) required for the propagation of feature annotation.</text>
</comment>
<reference evidence="5" key="1">
    <citation type="submission" date="2025-08" db="UniProtKB">
        <authorList>
            <consortium name="RefSeq"/>
        </authorList>
    </citation>
    <scope>IDENTIFICATION</scope>
    <source>
        <tissue evidence="5">Whole sample</tissue>
    </source>
</reference>
<dbReference type="Pfam" id="PF01549">
    <property type="entry name" value="ShK"/>
    <property type="match status" value="4"/>
</dbReference>
<dbReference type="InterPro" id="IPR003582">
    <property type="entry name" value="ShKT_dom"/>
</dbReference>
<dbReference type="SMART" id="SM00254">
    <property type="entry name" value="ShKT"/>
    <property type="match status" value="4"/>
</dbReference>
<feature type="domain" description="ShKT" evidence="3">
    <location>
        <begin position="259"/>
        <end position="294"/>
    </location>
</feature>
<dbReference type="GeneID" id="111137753"/>
<protein>
    <submittedName>
        <fullName evidence="5">Uncharacterized protein LOC111137753 isoform X2</fullName>
    </submittedName>
</protein>
<evidence type="ECO:0000313" key="5">
    <source>
        <dbReference type="RefSeq" id="XP_022345093.1"/>
    </source>
</evidence>
<feature type="chain" id="PRO_5034843573" evidence="2">
    <location>
        <begin position="21"/>
        <end position="308"/>
    </location>
</feature>
<dbReference type="Proteomes" id="UP000694844">
    <property type="component" value="Chromosome 5"/>
</dbReference>
<keyword evidence="4" id="KW-1185">Reference proteome</keyword>
<dbReference type="PROSITE" id="PS51670">
    <property type="entry name" value="SHKT"/>
    <property type="match status" value="2"/>
</dbReference>
<keyword evidence="2" id="KW-0732">Signal</keyword>
<dbReference type="Gene3D" id="1.10.10.1940">
    <property type="match status" value="3"/>
</dbReference>
<evidence type="ECO:0000259" key="3">
    <source>
        <dbReference type="PROSITE" id="PS51670"/>
    </source>
</evidence>
<evidence type="ECO:0000313" key="4">
    <source>
        <dbReference type="Proteomes" id="UP000694844"/>
    </source>
</evidence>
<feature type="domain" description="ShKT" evidence="3">
    <location>
        <begin position="154"/>
        <end position="192"/>
    </location>
</feature>
<dbReference type="OrthoDB" id="6121024at2759"/>
<evidence type="ECO:0000256" key="2">
    <source>
        <dbReference type="SAM" id="SignalP"/>
    </source>
</evidence>
<organism evidence="4 5">
    <name type="scientific">Crassostrea virginica</name>
    <name type="common">Eastern oyster</name>
    <dbReference type="NCBI Taxonomy" id="6565"/>
    <lineage>
        <taxon>Eukaryota</taxon>
        <taxon>Metazoa</taxon>
        <taxon>Spiralia</taxon>
        <taxon>Lophotrochozoa</taxon>
        <taxon>Mollusca</taxon>
        <taxon>Bivalvia</taxon>
        <taxon>Autobranchia</taxon>
        <taxon>Pteriomorphia</taxon>
        <taxon>Ostreida</taxon>
        <taxon>Ostreoidea</taxon>
        <taxon>Ostreidae</taxon>
        <taxon>Crassostrea</taxon>
    </lineage>
</organism>
<gene>
    <name evidence="5" type="primary">LOC111137753</name>
</gene>
<dbReference type="RefSeq" id="XP_022345093.1">
    <property type="nucleotide sequence ID" value="XM_022489385.1"/>
</dbReference>